<dbReference type="EMBL" id="CAJPEX010000089">
    <property type="protein sequence ID" value="CAG0913219.1"/>
    <property type="molecule type" value="Genomic_DNA"/>
</dbReference>
<dbReference type="EMBL" id="OA882126">
    <property type="protein sequence ID" value="CAD7273067.1"/>
    <property type="molecule type" value="Genomic_DNA"/>
</dbReference>
<keyword evidence="5" id="KW-1185">Reference proteome</keyword>
<dbReference type="Pfam" id="PF11265">
    <property type="entry name" value="Med25_VWA"/>
    <property type="match status" value="1"/>
</dbReference>
<dbReference type="GO" id="GO:0045944">
    <property type="term" value="P:positive regulation of transcription by RNA polymerase II"/>
    <property type="evidence" value="ECO:0007669"/>
    <property type="project" value="TreeGrafter"/>
</dbReference>
<dbReference type="InterPro" id="IPR021419">
    <property type="entry name" value="Mediator_Med25_VWA"/>
</dbReference>
<feature type="domain" description="Mediator of RNA polymerase II transcription subunit 25 von Willebrand factor type A" evidence="3">
    <location>
        <begin position="31"/>
        <end position="170"/>
    </location>
</feature>
<dbReference type="GO" id="GO:0016592">
    <property type="term" value="C:mediator complex"/>
    <property type="evidence" value="ECO:0007669"/>
    <property type="project" value="TreeGrafter"/>
</dbReference>
<dbReference type="PANTHER" id="PTHR12433:SF11">
    <property type="entry name" value="MEDIATOR OF RNA POLYMERASE II TRANSCRIPTION SUBUNIT 25"/>
    <property type="match status" value="1"/>
</dbReference>
<dbReference type="AlphaFoldDB" id="A0A7R9BG37"/>
<dbReference type="Proteomes" id="UP000678499">
    <property type="component" value="Unassembled WGS sequence"/>
</dbReference>
<evidence type="ECO:0000256" key="1">
    <source>
        <dbReference type="ARBA" id="ARBA00009102"/>
    </source>
</evidence>
<dbReference type="PANTHER" id="PTHR12433">
    <property type="entry name" value="MEDIATOR OF RNA POLYMERASE II TRANSCRIPTION SUBUNIT 25"/>
    <property type="match status" value="1"/>
</dbReference>
<evidence type="ECO:0000256" key="2">
    <source>
        <dbReference type="ARBA" id="ARBA00019694"/>
    </source>
</evidence>
<evidence type="ECO:0000313" key="4">
    <source>
        <dbReference type="EMBL" id="CAD7273067.1"/>
    </source>
</evidence>
<gene>
    <name evidence="4" type="ORF">NMOB1V02_LOCUS971</name>
</gene>
<dbReference type="OrthoDB" id="7690434at2759"/>
<name>A0A7R9BG37_9CRUS</name>
<organism evidence="4">
    <name type="scientific">Notodromas monacha</name>
    <dbReference type="NCBI Taxonomy" id="399045"/>
    <lineage>
        <taxon>Eukaryota</taxon>
        <taxon>Metazoa</taxon>
        <taxon>Ecdysozoa</taxon>
        <taxon>Arthropoda</taxon>
        <taxon>Crustacea</taxon>
        <taxon>Oligostraca</taxon>
        <taxon>Ostracoda</taxon>
        <taxon>Podocopa</taxon>
        <taxon>Podocopida</taxon>
        <taxon>Cypridocopina</taxon>
        <taxon>Cypridoidea</taxon>
        <taxon>Cyprididae</taxon>
        <taxon>Notodromas</taxon>
    </lineage>
</organism>
<comment type="similarity">
    <text evidence="1">Belongs to the Mediator complex subunit 25 family.</text>
</comment>
<dbReference type="GO" id="GO:0005667">
    <property type="term" value="C:transcription regulator complex"/>
    <property type="evidence" value="ECO:0007669"/>
    <property type="project" value="TreeGrafter"/>
</dbReference>
<reference evidence="4" key="1">
    <citation type="submission" date="2020-11" db="EMBL/GenBank/DDBJ databases">
        <authorList>
            <person name="Tran Van P."/>
        </authorList>
    </citation>
    <scope>NUCLEOTIDE SEQUENCE</scope>
</reference>
<accession>A0A7R9BG37</accession>
<evidence type="ECO:0000259" key="3">
    <source>
        <dbReference type="Pfam" id="PF11265"/>
    </source>
</evidence>
<evidence type="ECO:0000313" key="5">
    <source>
        <dbReference type="Proteomes" id="UP000678499"/>
    </source>
</evidence>
<protein>
    <recommendedName>
        <fullName evidence="2">Mediator of RNA polymerase II transcription subunit 25</fullName>
    </recommendedName>
</protein>
<sequence length="171" mass="18696">MIPKTPGSSRSPTTQKLRTTSSSLLKEIRGLGHFLRVEQLVIRMRGMRYLGGGMDNVSHITEGLGVALSCYEEKDATKERDTNTIKHCVLMCNSLPYDSSASAAFPAFGGLDLESVLKSLKESDVRLSVISPRKIPTLLKIFEIGGGDVNIAQANSYAKDPRHLVLLNGYE</sequence>
<proteinExistence type="inferred from homology"/>